<dbReference type="GO" id="GO:0009423">
    <property type="term" value="P:chorismate biosynthetic process"/>
    <property type="evidence" value="ECO:0007669"/>
    <property type="project" value="TreeGrafter"/>
</dbReference>
<evidence type="ECO:0000259" key="2">
    <source>
        <dbReference type="Pfam" id="PF00275"/>
    </source>
</evidence>
<evidence type="ECO:0000313" key="3">
    <source>
        <dbReference type="EMBL" id="SVE49697.1"/>
    </source>
</evidence>
<dbReference type="Gene3D" id="3.65.10.10">
    <property type="entry name" value="Enolpyruvate transferase domain"/>
    <property type="match status" value="1"/>
</dbReference>
<evidence type="ECO:0000256" key="1">
    <source>
        <dbReference type="ARBA" id="ARBA00022679"/>
    </source>
</evidence>
<dbReference type="Pfam" id="PF00275">
    <property type="entry name" value="EPSP_synthase"/>
    <property type="match status" value="1"/>
</dbReference>
<feature type="domain" description="Enolpyruvate transferase" evidence="2">
    <location>
        <begin position="1"/>
        <end position="169"/>
    </location>
</feature>
<protein>
    <recommendedName>
        <fullName evidence="2">Enolpyruvate transferase domain-containing protein</fullName>
    </recommendedName>
</protein>
<dbReference type="GO" id="GO:0003866">
    <property type="term" value="F:3-phosphoshikimate 1-carboxyvinyltransferase activity"/>
    <property type="evidence" value="ECO:0007669"/>
    <property type="project" value="TreeGrafter"/>
</dbReference>
<accession>A0A383DYQ5</accession>
<dbReference type="InterPro" id="IPR013792">
    <property type="entry name" value="RNA3'P_cycl/enolpyr_Trfase_a/b"/>
</dbReference>
<dbReference type="SUPFAM" id="SSF55205">
    <property type="entry name" value="EPT/RTPC-like"/>
    <property type="match status" value="1"/>
</dbReference>
<dbReference type="InterPro" id="IPR036968">
    <property type="entry name" value="Enolpyruvate_Tfrase_sf"/>
</dbReference>
<dbReference type="PANTHER" id="PTHR21090:SF5">
    <property type="entry name" value="PENTAFUNCTIONAL AROM POLYPEPTIDE"/>
    <property type="match status" value="1"/>
</dbReference>
<keyword evidence="1" id="KW-0808">Transferase</keyword>
<gene>
    <name evidence="3" type="ORF">METZ01_LOCUS502551</name>
</gene>
<dbReference type="PANTHER" id="PTHR21090">
    <property type="entry name" value="AROM/DEHYDROQUINATE SYNTHASE"/>
    <property type="match status" value="1"/>
</dbReference>
<sequence>IIENVGLNPTRTGFIEIMKLMGGKIKTTINNQTTSSEKIGSISITSSKLKGIKVPKDLITSAIDELPLVFLAGACAEGSTIIKHAEELRYKESDRISSMIKVLNTFAIRTKEFHDGAIINGGIITGGIIDSFGDHRIAMTALVASCVSEQPIIVENCENIDTSFPTFKKMMNLIGMNIRKY</sequence>
<dbReference type="InterPro" id="IPR001986">
    <property type="entry name" value="Enolpyruvate_Tfrase_dom"/>
</dbReference>
<name>A0A383DYQ5_9ZZZZ</name>
<organism evidence="3">
    <name type="scientific">marine metagenome</name>
    <dbReference type="NCBI Taxonomy" id="408172"/>
    <lineage>
        <taxon>unclassified sequences</taxon>
        <taxon>metagenomes</taxon>
        <taxon>ecological metagenomes</taxon>
    </lineage>
</organism>
<dbReference type="AlphaFoldDB" id="A0A383DYQ5"/>
<dbReference type="EMBL" id="UINC01221381">
    <property type="protein sequence ID" value="SVE49697.1"/>
    <property type="molecule type" value="Genomic_DNA"/>
</dbReference>
<reference evidence="3" key="1">
    <citation type="submission" date="2018-05" db="EMBL/GenBank/DDBJ databases">
        <authorList>
            <person name="Lanie J.A."/>
            <person name="Ng W.-L."/>
            <person name="Kazmierczak K.M."/>
            <person name="Andrzejewski T.M."/>
            <person name="Davidsen T.M."/>
            <person name="Wayne K.J."/>
            <person name="Tettelin H."/>
            <person name="Glass J.I."/>
            <person name="Rusch D."/>
            <person name="Podicherti R."/>
            <person name="Tsui H.-C.T."/>
            <person name="Winkler M.E."/>
        </authorList>
    </citation>
    <scope>NUCLEOTIDE SEQUENCE</scope>
</reference>
<feature type="non-terminal residue" evidence="3">
    <location>
        <position position="1"/>
    </location>
</feature>
<proteinExistence type="predicted"/>